<evidence type="ECO:0000313" key="9">
    <source>
        <dbReference type="EMBL" id="MCQ4922773.1"/>
    </source>
</evidence>
<feature type="transmembrane region" description="Helical" evidence="8">
    <location>
        <begin position="436"/>
        <end position="461"/>
    </location>
</feature>
<evidence type="ECO:0000256" key="3">
    <source>
        <dbReference type="ARBA" id="ARBA00022475"/>
    </source>
</evidence>
<keyword evidence="7" id="KW-0012">Acyltransferase</keyword>
<dbReference type="Proteomes" id="UP001524478">
    <property type="component" value="Unassembled WGS sequence"/>
</dbReference>
<feature type="transmembrane region" description="Helical" evidence="8">
    <location>
        <begin position="48"/>
        <end position="65"/>
    </location>
</feature>
<keyword evidence="4 8" id="KW-0812">Transmembrane</keyword>
<keyword evidence="6 7" id="KW-0472">Membrane</keyword>
<dbReference type="InterPro" id="IPR051085">
    <property type="entry name" value="MB_O-acyltransferase"/>
</dbReference>
<comment type="subcellular location">
    <subcellularLocation>
        <location evidence="1">Cell membrane</location>
        <topology evidence="1">Multi-pass membrane protein</topology>
    </subcellularLocation>
</comment>
<sequence>MLFSSLIFLFVFLPSVILLYYISPRKLRNSVLLIFSLFFYGYGEPKYLIIMLLSIFVNYLMGLFVDKYRNEKKIARFIIFLSVFINLFIIGYYKYTNFIVKNINQIFNSSLPLLNIVMPIGISFFTFQGLSYVIDVYRGDGKVQRNPFNVALYISLFPQLIAGPIVRYETVAEQIDDRTESLEGFSYGVERFILGLSKKVLIANNVGFIADEIFKLQTSDLSVILAWIGIISYTAQIYFDFSGYSDMAIGLGHMFGFEFLENFNYPYISRSITEFWRRWHISLSTWFRDYVYIPLGGNRVSKSKFLRNIFIVWFLTGLWHGAAWNFILWGLYYGFILVLEKMFVGEYIEKLKRPFQHIYTMFFVIIGWLLFRSETISYAKDYLMAMFGIGGQGLISSQGIYYLIEYKYLFIIAIIASIPVYPAIQKRLDKMSNSWIKVLIIDYVKPFFIIALFLLCIMYLINSTFNPFIYFRF</sequence>
<dbReference type="Pfam" id="PF03062">
    <property type="entry name" value="MBOAT"/>
    <property type="match status" value="1"/>
</dbReference>
<organism evidence="9 10">
    <name type="scientific">Tissierella carlieri</name>
    <dbReference type="NCBI Taxonomy" id="689904"/>
    <lineage>
        <taxon>Bacteria</taxon>
        <taxon>Bacillati</taxon>
        <taxon>Bacillota</taxon>
        <taxon>Tissierellia</taxon>
        <taxon>Tissierellales</taxon>
        <taxon>Tissierellaceae</taxon>
        <taxon>Tissierella</taxon>
    </lineage>
</organism>
<feature type="transmembrane region" description="Helical" evidence="8">
    <location>
        <begin position="408"/>
        <end position="424"/>
    </location>
</feature>
<feature type="transmembrane region" description="Helical" evidence="8">
    <location>
        <begin position="355"/>
        <end position="371"/>
    </location>
</feature>
<accession>A0ABT1S8I6</accession>
<evidence type="ECO:0000256" key="1">
    <source>
        <dbReference type="ARBA" id="ARBA00004651"/>
    </source>
</evidence>
<dbReference type="InterPro" id="IPR028362">
    <property type="entry name" value="AlgI"/>
</dbReference>
<evidence type="ECO:0000256" key="6">
    <source>
        <dbReference type="ARBA" id="ARBA00023136"/>
    </source>
</evidence>
<dbReference type="EMBL" id="JANGAC010000004">
    <property type="protein sequence ID" value="MCQ4922773.1"/>
    <property type="molecule type" value="Genomic_DNA"/>
</dbReference>
<comment type="similarity">
    <text evidence="2 7">Belongs to the membrane-bound acyltransferase family.</text>
</comment>
<keyword evidence="3 7" id="KW-1003">Cell membrane</keyword>
<dbReference type="PIRSF" id="PIRSF500217">
    <property type="entry name" value="AlgI"/>
    <property type="match status" value="1"/>
</dbReference>
<dbReference type="PIRSF" id="PIRSF016636">
    <property type="entry name" value="AlgI_DltB"/>
    <property type="match status" value="1"/>
</dbReference>
<evidence type="ECO:0000256" key="2">
    <source>
        <dbReference type="ARBA" id="ARBA00010323"/>
    </source>
</evidence>
<evidence type="ECO:0000256" key="8">
    <source>
        <dbReference type="SAM" id="Phobius"/>
    </source>
</evidence>
<evidence type="ECO:0000256" key="4">
    <source>
        <dbReference type="ARBA" id="ARBA00022692"/>
    </source>
</evidence>
<keyword evidence="10" id="KW-1185">Reference proteome</keyword>
<feature type="transmembrane region" description="Helical" evidence="8">
    <location>
        <begin position="77"/>
        <end position="93"/>
    </location>
</feature>
<comment type="caution">
    <text evidence="9">The sequence shown here is derived from an EMBL/GenBank/DDBJ whole genome shotgun (WGS) entry which is preliminary data.</text>
</comment>
<dbReference type="PANTHER" id="PTHR13285:SF18">
    <property type="entry name" value="PROTEIN-CYSTEINE N-PALMITOYLTRANSFERASE RASP"/>
    <property type="match status" value="1"/>
</dbReference>
<dbReference type="PANTHER" id="PTHR13285">
    <property type="entry name" value="ACYLTRANSFERASE"/>
    <property type="match status" value="1"/>
</dbReference>
<keyword evidence="5 8" id="KW-1133">Transmembrane helix</keyword>
<gene>
    <name evidence="9" type="ORF">NE686_06740</name>
</gene>
<evidence type="ECO:0000256" key="7">
    <source>
        <dbReference type="PIRNR" id="PIRNR016636"/>
    </source>
</evidence>
<reference evidence="9 10" key="1">
    <citation type="submission" date="2022-06" db="EMBL/GenBank/DDBJ databases">
        <title>Isolation of gut microbiota from human fecal samples.</title>
        <authorList>
            <person name="Pamer E.G."/>
            <person name="Barat B."/>
            <person name="Waligurski E."/>
            <person name="Medina S."/>
            <person name="Paddock L."/>
            <person name="Mostad J."/>
        </authorList>
    </citation>
    <scope>NUCLEOTIDE SEQUENCE [LARGE SCALE GENOMIC DNA]</scope>
    <source>
        <strain evidence="9 10">DFI.7.95</strain>
    </source>
</reference>
<name>A0ABT1S8I6_9FIRM</name>
<keyword evidence="7" id="KW-0808">Transferase</keyword>
<feature type="transmembrane region" description="Helical" evidence="8">
    <location>
        <begin position="221"/>
        <end position="239"/>
    </location>
</feature>
<protein>
    <submittedName>
        <fullName evidence="9">MBOAT family protein</fullName>
    </submittedName>
</protein>
<evidence type="ECO:0000256" key="5">
    <source>
        <dbReference type="ARBA" id="ARBA00022989"/>
    </source>
</evidence>
<feature type="transmembrane region" description="Helical" evidence="8">
    <location>
        <begin position="309"/>
        <end position="335"/>
    </location>
</feature>
<feature type="transmembrane region" description="Helical" evidence="8">
    <location>
        <begin position="146"/>
        <end position="166"/>
    </location>
</feature>
<dbReference type="RefSeq" id="WP_256310915.1">
    <property type="nucleotide sequence ID" value="NZ_JANGAC010000004.1"/>
</dbReference>
<feature type="transmembrane region" description="Helical" evidence="8">
    <location>
        <begin position="6"/>
        <end position="22"/>
    </location>
</feature>
<feature type="transmembrane region" description="Helical" evidence="8">
    <location>
        <begin position="113"/>
        <end position="134"/>
    </location>
</feature>
<evidence type="ECO:0000313" key="10">
    <source>
        <dbReference type="Proteomes" id="UP001524478"/>
    </source>
</evidence>
<proteinExistence type="inferred from homology"/>
<dbReference type="InterPro" id="IPR024194">
    <property type="entry name" value="Ac/AlaTfrase_AlgI/DltB"/>
</dbReference>
<dbReference type="InterPro" id="IPR004299">
    <property type="entry name" value="MBOAT_fam"/>
</dbReference>